<dbReference type="PROSITE" id="PS00267">
    <property type="entry name" value="TACHYKININ"/>
    <property type="match status" value="1"/>
</dbReference>
<reference evidence="10" key="2">
    <citation type="submission" date="2025-08" db="UniProtKB">
        <authorList>
            <consortium name="Ensembl"/>
        </authorList>
    </citation>
    <scope>IDENTIFICATION</scope>
</reference>
<evidence type="ECO:0000256" key="9">
    <source>
        <dbReference type="SAM" id="SignalP"/>
    </source>
</evidence>
<evidence type="ECO:0000256" key="6">
    <source>
        <dbReference type="ARBA" id="ARBA00022815"/>
    </source>
</evidence>
<keyword evidence="4" id="KW-0165">Cleavage on pair of basic residues</keyword>
<dbReference type="GO" id="GO:0007217">
    <property type="term" value="P:tachykinin receptor signaling pathway"/>
    <property type="evidence" value="ECO:0007669"/>
    <property type="project" value="InterPro"/>
</dbReference>
<dbReference type="Ensembl" id="ENSSFOT00015022980.2">
    <property type="protein sequence ID" value="ENSSFOP00015022731.1"/>
    <property type="gene ID" value="ENSSFOG00015014630.2"/>
</dbReference>
<evidence type="ECO:0000256" key="4">
    <source>
        <dbReference type="ARBA" id="ARBA00022685"/>
    </source>
</evidence>
<dbReference type="PANTHER" id="PTHR15536:SF1">
    <property type="entry name" value="TACHYKININ-3"/>
    <property type="match status" value="1"/>
</dbReference>
<keyword evidence="7" id="KW-0527">Neuropeptide</keyword>
<evidence type="ECO:0000256" key="7">
    <source>
        <dbReference type="ARBA" id="ARBA00023320"/>
    </source>
</evidence>
<dbReference type="GO" id="GO:0007218">
    <property type="term" value="P:neuropeptide signaling pathway"/>
    <property type="evidence" value="ECO:0007669"/>
    <property type="project" value="UniProtKB-KW"/>
</dbReference>
<feature type="chain" id="PRO_5034414935" description="Neuromedin-K" evidence="9">
    <location>
        <begin position="22"/>
        <end position="124"/>
    </location>
</feature>
<evidence type="ECO:0000256" key="1">
    <source>
        <dbReference type="ARBA" id="ARBA00004613"/>
    </source>
</evidence>
<keyword evidence="5 9" id="KW-0732">Signal</keyword>
<proteinExistence type="inferred from homology"/>
<dbReference type="GeneTree" id="ENSGT00940000177181"/>
<comment type="subcellular location">
    <subcellularLocation>
        <location evidence="1">Secreted</location>
    </subcellularLocation>
</comment>
<evidence type="ECO:0008006" key="12">
    <source>
        <dbReference type="Google" id="ProtNLM"/>
    </source>
</evidence>
<dbReference type="InterPro" id="IPR003635">
    <property type="entry name" value="Neurokinin-B/TAC3"/>
</dbReference>
<feature type="signal peptide" evidence="9">
    <location>
        <begin position="1"/>
        <end position="21"/>
    </location>
</feature>
<dbReference type="AlphaFoldDB" id="A0A8C9RV99"/>
<dbReference type="PANTHER" id="PTHR15536">
    <property type="entry name" value="TACHYKININ-3"/>
    <property type="match status" value="1"/>
</dbReference>
<evidence type="ECO:0000313" key="11">
    <source>
        <dbReference type="Proteomes" id="UP000694397"/>
    </source>
</evidence>
<dbReference type="GO" id="GO:0005576">
    <property type="term" value="C:extracellular region"/>
    <property type="evidence" value="ECO:0007669"/>
    <property type="project" value="UniProtKB-SubCell"/>
</dbReference>
<dbReference type="InterPro" id="IPR013055">
    <property type="entry name" value="Tachy_Neuro_lke_CS"/>
</dbReference>
<reference evidence="10 11" key="1">
    <citation type="submission" date="2019-04" db="EMBL/GenBank/DDBJ databases">
        <authorList>
            <consortium name="Wellcome Sanger Institute Data Sharing"/>
        </authorList>
    </citation>
    <scope>NUCLEOTIDE SEQUENCE [LARGE SCALE GENOMIC DNA]</scope>
</reference>
<evidence type="ECO:0000256" key="8">
    <source>
        <dbReference type="ARBA" id="ARBA00045164"/>
    </source>
</evidence>
<protein>
    <recommendedName>
        <fullName evidence="12">Neuromedin-K</fullName>
    </recommendedName>
</protein>
<keyword evidence="3" id="KW-0964">Secreted</keyword>
<dbReference type="Proteomes" id="UP000694397">
    <property type="component" value="Chromosome 22"/>
</dbReference>
<keyword evidence="11" id="KW-1185">Reference proteome</keyword>
<organism evidence="10 11">
    <name type="scientific">Scleropages formosus</name>
    <name type="common">Asian bonytongue</name>
    <name type="synonym">Osteoglossum formosum</name>
    <dbReference type="NCBI Taxonomy" id="113540"/>
    <lineage>
        <taxon>Eukaryota</taxon>
        <taxon>Metazoa</taxon>
        <taxon>Chordata</taxon>
        <taxon>Craniata</taxon>
        <taxon>Vertebrata</taxon>
        <taxon>Euteleostomi</taxon>
        <taxon>Actinopterygii</taxon>
        <taxon>Neopterygii</taxon>
        <taxon>Teleostei</taxon>
        <taxon>Osteoglossocephala</taxon>
        <taxon>Osteoglossomorpha</taxon>
        <taxon>Osteoglossiformes</taxon>
        <taxon>Osteoglossidae</taxon>
        <taxon>Scleropages</taxon>
    </lineage>
</organism>
<name>A0A8C9RV99_SCLFO</name>
<comment type="function">
    <text evidence="8">Tachykinins are active peptides which excite neurons, evoke behavioral responses, are potent vasodilators and secretagogues, and contract (directly or indirectly) many smooth muscles. Is a critical central regulator of gonadal function.</text>
</comment>
<dbReference type="GO" id="GO:0045777">
    <property type="term" value="P:positive regulation of blood pressure"/>
    <property type="evidence" value="ECO:0007669"/>
    <property type="project" value="TreeGrafter"/>
</dbReference>
<evidence type="ECO:0000256" key="2">
    <source>
        <dbReference type="ARBA" id="ARBA00007518"/>
    </source>
</evidence>
<evidence type="ECO:0000256" key="3">
    <source>
        <dbReference type="ARBA" id="ARBA00022525"/>
    </source>
</evidence>
<keyword evidence="6" id="KW-0027">Amidation</keyword>
<accession>A0A8C9RV99</accession>
<evidence type="ECO:0000256" key="5">
    <source>
        <dbReference type="ARBA" id="ARBA00022729"/>
    </source>
</evidence>
<evidence type="ECO:0000313" key="10">
    <source>
        <dbReference type="Ensembl" id="ENSSFOP00015022731.1"/>
    </source>
</evidence>
<comment type="similarity">
    <text evidence="2">Belongs to the tachykinin family.</text>
</comment>
<reference evidence="10" key="3">
    <citation type="submission" date="2025-09" db="UniProtKB">
        <authorList>
            <consortium name="Ensembl"/>
        </authorList>
    </citation>
    <scope>IDENTIFICATION</scope>
</reference>
<dbReference type="OrthoDB" id="9397481at2759"/>
<sequence length="124" mass="14525">MKRTLLLAILFVKVTLRSCQSSFEDQEPHVSSYEDGLSAESRPQDFLKRYNDLDYNSFVGLMGRRSSGKNVILPPKNDMDDAFMELLAQRRSQSSNQPFWKNNYPETRGSIFFNKNRRRLRRGL</sequence>